<evidence type="ECO:0000313" key="2">
    <source>
        <dbReference type="Proteomes" id="UP001228581"/>
    </source>
</evidence>
<name>A0ABT7CTR0_9BACT</name>
<evidence type="ECO:0000313" key="1">
    <source>
        <dbReference type="EMBL" id="MDJ1497117.1"/>
    </source>
</evidence>
<sequence>MNLPKTSSIRPILLCGLTIIGCNSSSSSSCIKERTNNDSKTVYYDFGKDGNEQLAKGLKLYEEEMFKELKIQNDEYYIRLLSFESNTLVVLDFCRECDARKAIDASSRYFKVTDTFKIPIIVSYDLAYSSLGLNNNGERFDKYKWSGYSIEINRHGKVVSQGFQQ</sequence>
<comment type="caution">
    <text evidence="1">The sequence shown here is derived from an EMBL/GenBank/DDBJ whole genome shotgun (WGS) entry which is preliminary data.</text>
</comment>
<reference evidence="1 2" key="1">
    <citation type="submission" date="2023-05" db="EMBL/GenBank/DDBJ databases">
        <authorList>
            <person name="Zhang X."/>
        </authorList>
    </citation>
    <scope>NUCLEOTIDE SEQUENCE [LARGE SCALE GENOMIC DNA]</scope>
    <source>
        <strain evidence="1 2">DM2B3-1</strain>
    </source>
</reference>
<dbReference type="EMBL" id="JASJOT010000029">
    <property type="protein sequence ID" value="MDJ1497117.1"/>
    <property type="molecule type" value="Genomic_DNA"/>
</dbReference>
<gene>
    <name evidence="1" type="ORF">QNI19_29535</name>
</gene>
<dbReference type="Proteomes" id="UP001228581">
    <property type="component" value="Unassembled WGS sequence"/>
</dbReference>
<dbReference type="RefSeq" id="WP_314002447.1">
    <property type="nucleotide sequence ID" value="NZ_JASJOR010000025.1"/>
</dbReference>
<accession>A0ABT7CTR0</accession>
<dbReference type="PROSITE" id="PS51257">
    <property type="entry name" value="PROKAR_LIPOPROTEIN"/>
    <property type="match status" value="1"/>
</dbReference>
<organism evidence="1 2">
    <name type="scientific">Xanthocytophaga flava</name>
    <dbReference type="NCBI Taxonomy" id="3048013"/>
    <lineage>
        <taxon>Bacteria</taxon>
        <taxon>Pseudomonadati</taxon>
        <taxon>Bacteroidota</taxon>
        <taxon>Cytophagia</taxon>
        <taxon>Cytophagales</taxon>
        <taxon>Rhodocytophagaceae</taxon>
        <taxon>Xanthocytophaga</taxon>
    </lineage>
</organism>
<proteinExistence type="predicted"/>
<evidence type="ECO:0008006" key="3">
    <source>
        <dbReference type="Google" id="ProtNLM"/>
    </source>
</evidence>
<keyword evidence="2" id="KW-1185">Reference proteome</keyword>
<protein>
    <recommendedName>
        <fullName evidence="3">Lipoprotein</fullName>
    </recommendedName>
</protein>